<dbReference type="SUPFAM" id="SSF51735">
    <property type="entry name" value="NAD(P)-binding Rossmann-fold domains"/>
    <property type="match status" value="1"/>
</dbReference>
<keyword evidence="3" id="KW-0560">Oxidoreductase</keyword>
<accession>A0ABQ2CWI0</accession>
<gene>
    <name evidence="5" type="ORF">GCM10008938_04060</name>
</gene>
<evidence type="ECO:0000256" key="1">
    <source>
        <dbReference type="ARBA" id="ARBA00006484"/>
    </source>
</evidence>
<evidence type="ECO:0000256" key="4">
    <source>
        <dbReference type="RuleBase" id="RU000363"/>
    </source>
</evidence>
<dbReference type="PRINTS" id="PR00081">
    <property type="entry name" value="GDHRDH"/>
</dbReference>
<sequence length="227" mass="24626">MTASKLALVTGANRGIGFEVCRQLLGKGFRVILAARDLEKAKQAAQQLSPEVIPVALDVTSSESIEQLRTWLEHQHGGLDVLINNAGIYPDEGQNILKVPVHAFREAMEVNAFAALEISQALFPLLEKRKGQIINVSSEMGAWEDLHPSTSAYRLSKLALNGITLMLSRAGRGHISVNAVCPGWVRTDMGGPDAPGSVQEGASGIVWLAEQVRGTGSFYQNRQQIDW</sequence>
<proteinExistence type="inferred from homology"/>
<protein>
    <submittedName>
        <fullName evidence="5">Short-chain dehydrogenase</fullName>
    </submittedName>
</protein>
<dbReference type="Gene3D" id="3.40.50.720">
    <property type="entry name" value="NAD(P)-binding Rossmann-like Domain"/>
    <property type="match status" value="1"/>
</dbReference>
<dbReference type="RefSeq" id="WP_188999048.1">
    <property type="nucleotide sequence ID" value="NZ_BMOD01000001.1"/>
</dbReference>
<dbReference type="InterPro" id="IPR036291">
    <property type="entry name" value="NAD(P)-bd_dom_sf"/>
</dbReference>
<name>A0ABQ2CWI0_9DEIO</name>
<dbReference type="PANTHER" id="PTHR43963">
    <property type="entry name" value="CARBONYL REDUCTASE 1-RELATED"/>
    <property type="match status" value="1"/>
</dbReference>
<evidence type="ECO:0000313" key="6">
    <source>
        <dbReference type="Proteomes" id="UP000632222"/>
    </source>
</evidence>
<dbReference type="PRINTS" id="PR00080">
    <property type="entry name" value="SDRFAMILY"/>
</dbReference>
<dbReference type="InterPro" id="IPR002347">
    <property type="entry name" value="SDR_fam"/>
</dbReference>
<dbReference type="Pfam" id="PF00106">
    <property type="entry name" value="adh_short"/>
    <property type="match status" value="1"/>
</dbReference>
<organism evidence="5 6">
    <name type="scientific">Deinococcus roseus</name>
    <dbReference type="NCBI Taxonomy" id="392414"/>
    <lineage>
        <taxon>Bacteria</taxon>
        <taxon>Thermotogati</taxon>
        <taxon>Deinococcota</taxon>
        <taxon>Deinococci</taxon>
        <taxon>Deinococcales</taxon>
        <taxon>Deinococcaceae</taxon>
        <taxon>Deinococcus</taxon>
    </lineage>
</organism>
<reference evidence="6" key="1">
    <citation type="journal article" date="2019" name="Int. J. Syst. Evol. Microbiol.">
        <title>The Global Catalogue of Microorganisms (GCM) 10K type strain sequencing project: providing services to taxonomists for standard genome sequencing and annotation.</title>
        <authorList>
            <consortium name="The Broad Institute Genomics Platform"/>
            <consortium name="The Broad Institute Genome Sequencing Center for Infectious Disease"/>
            <person name="Wu L."/>
            <person name="Ma J."/>
        </authorList>
    </citation>
    <scope>NUCLEOTIDE SEQUENCE [LARGE SCALE GENOMIC DNA]</scope>
    <source>
        <strain evidence="6">JCM 14370</strain>
    </source>
</reference>
<evidence type="ECO:0000313" key="5">
    <source>
        <dbReference type="EMBL" id="GGJ21046.1"/>
    </source>
</evidence>
<comment type="caution">
    <text evidence="5">The sequence shown here is derived from an EMBL/GenBank/DDBJ whole genome shotgun (WGS) entry which is preliminary data.</text>
</comment>
<keyword evidence="6" id="KW-1185">Reference proteome</keyword>
<dbReference type="EMBL" id="BMOD01000001">
    <property type="protein sequence ID" value="GGJ21046.1"/>
    <property type="molecule type" value="Genomic_DNA"/>
</dbReference>
<evidence type="ECO:0000256" key="2">
    <source>
        <dbReference type="ARBA" id="ARBA00022857"/>
    </source>
</evidence>
<dbReference type="Proteomes" id="UP000632222">
    <property type="component" value="Unassembled WGS sequence"/>
</dbReference>
<dbReference type="PANTHER" id="PTHR43963:SF6">
    <property type="entry name" value="CHAIN DEHYDROGENASE FAMILY PROTEIN, PUTATIVE (AFU_ORTHOLOGUE AFUA_3G15350)-RELATED"/>
    <property type="match status" value="1"/>
</dbReference>
<evidence type="ECO:0000256" key="3">
    <source>
        <dbReference type="ARBA" id="ARBA00023002"/>
    </source>
</evidence>
<comment type="similarity">
    <text evidence="1 4">Belongs to the short-chain dehydrogenases/reductases (SDR) family.</text>
</comment>
<keyword evidence="2" id="KW-0521">NADP</keyword>